<dbReference type="GO" id="GO:0006122">
    <property type="term" value="P:mitochondrial electron transport, ubiquinol to cytochrome c"/>
    <property type="evidence" value="ECO:0007669"/>
    <property type="project" value="InterPro"/>
</dbReference>
<dbReference type="PANTHER" id="PTHR12022:SF0">
    <property type="entry name" value="CYTOCHROME B-C1 COMPLEX SUBUNIT 7"/>
    <property type="match status" value="1"/>
</dbReference>
<dbReference type="GO" id="GO:0045275">
    <property type="term" value="C:respiratory chain complex III"/>
    <property type="evidence" value="ECO:0007669"/>
    <property type="project" value="InterPro"/>
</dbReference>
<dbReference type="Pfam" id="PF02271">
    <property type="entry name" value="UCR_14kD"/>
    <property type="match status" value="1"/>
</dbReference>
<evidence type="ECO:0000256" key="4">
    <source>
        <dbReference type="ARBA" id="ARBA00022448"/>
    </source>
</evidence>
<dbReference type="InterPro" id="IPR036544">
    <property type="entry name" value="QCR7_sf"/>
</dbReference>
<evidence type="ECO:0000256" key="2">
    <source>
        <dbReference type="ARBA" id="ARBA00008554"/>
    </source>
</evidence>
<evidence type="ECO:0000256" key="11">
    <source>
        <dbReference type="ARBA" id="ARBA00031684"/>
    </source>
</evidence>
<evidence type="ECO:0000256" key="9">
    <source>
        <dbReference type="ARBA" id="ARBA00023136"/>
    </source>
</evidence>
<organism evidence="15">
    <name type="scientific">Cuerna arida</name>
    <dbReference type="NCBI Taxonomy" id="1464854"/>
    <lineage>
        <taxon>Eukaryota</taxon>
        <taxon>Metazoa</taxon>
        <taxon>Ecdysozoa</taxon>
        <taxon>Arthropoda</taxon>
        <taxon>Hexapoda</taxon>
        <taxon>Insecta</taxon>
        <taxon>Pterygota</taxon>
        <taxon>Neoptera</taxon>
        <taxon>Paraneoptera</taxon>
        <taxon>Hemiptera</taxon>
        <taxon>Auchenorrhyncha</taxon>
        <taxon>Membracoidea</taxon>
        <taxon>Cicadellidae</taxon>
        <taxon>Cicadellinae</taxon>
        <taxon>Proconiini</taxon>
        <taxon>Cuerna</taxon>
    </lineage>
</organism>
<evidence type="ECO:0000256" key="3">
    <source>
        <dbReference type="ARBA" id="ARBA00016323"/>
    </source>
</evidence>
<evidence type="ECO:0000256" key="14">
    <source>
        <dbReference type="ARBA" id="ARBA00046393"/>
    </source>
</evidence>
<accession>A0A1B6FZB9</accession>
<keyword evidence="5" id="KW-0679">Respiratory chain</keyword>
<comment type="subunit">
    <text evidence="14">Component of the ubiquinol-cytochrome c oxidoreductase (cytochrome b-c1 complex, complex III, CIII), a multisubunit enzyme composed of 11 subunits. The complex is composed of 3 respiratory subunits cytochrome b, cytochrome c1 and Rieske protein UQCRFS1, 2 core protein subunits UQCRC1/QCR1 and UQCRC2/QCR2, and 6 low-molecular weight protein subunits UQCRH/QCR6, UQCRB/QCR7, UQCRQ/QCR8, UQCR10/QCR9, UQCR11/QCR10 and subunit 9, the cleavage product of Rieske protein UQCRFS1. The complex exists as an obligatory dimer and forms supercomplexes (SCs) in the inner mitochondrial membrane with NADH-ubiquinone oxidoreductase (complex I, CI) and cytochrome c oxidase (complex IV, CIV), resulting in different assemblies (supercomplex SCI(1)III(2)IV(1) and megacomplex MCI(2)III(2)IV(2)).</text>
</comment>
<reference evidence="15" key="1">
    <citation type="submission" date="2015-11" db="EMBL/GenBank/DDBJ databases">
        <title>De novo transcriptome assembly of four potential Pierce s Disease insect vectors from Arizona vineyards.</title>
        <authorList>
            <person name="Tassone E.E."/>
        </authorList>
    </citation>
    <scope>NUCLEOTIDE SEQUENCE</scope>
</reference>
<evidence type="ECO:0000256" key="10">
    <source>
        <dbReference type="ARBA" id="ARBA00031021"/>
    </source>
</evidence>
<evidence type="ECO:0000256" key="7">
    <source>
        <dbReference type="ARBA" id="ARBA00022982"/>
    </source>
</evidence>
<comment type="subcellular location">
    <subcellularLocation>
        <location evidence="1">Mitochondrion inner membrane</location>
        <topology evidence="1">Peripheral membrane protein</topology>
        <orientation evidence="1">Matrix side</orientation>
    </subcellularLocation>
</comment>
<keyword evidence="9" id="KW-0472">Membrane</keyword>
<feature type="non-terminal residue" evidence="15">
    <location>
        <position position="114"/>
    </location>
</feature>
<evidence type="ECO:0000256" key="5">
    <source>
        <dbReference type="ARBA" id="ARBA00022660"/>
    </source>
</evidence>
<dbReference type="SUPFAM" id="SSF81524">
    <property type="entry name" value="14 kDa protein of cytochrome bc1 complex (Ubiquinol-cytochrome c reductase)"/>
    <property type="match status" value="1"/>
</dbReference>
<comment type="subunit">
    <text evidence="13">Component of the ubiquinol-cytochrome c oxidoreductase (cytochrome b-c1 complex, complex III, CIII), a multisubunit enzyme composed of 3 respiratory subunits cytochrome b, cytochrome c1 and Rieske protein, 2 core protein subunits, and additional low-molecular weight protein subunits. The complex exists as an obligatory dimer and forms supercomplexes (SCs) in the inner mitochondrial membrane with cytochrome c oxidase (complex IV, CIV).</text>
</comment>
<sequence>RSRLKMLKKIVEKLASPAADKYRFTSMGYNKYGLLHDDLLSDYNPDVVEAVRRLPDKLRDERNYRMLRASQMAVTNSILPPEDWTKFEDDVRYLQPYVDEVVRERIEQENWDKD</sequence>
<evidence type="ECO:0000313" key="15">
    <source>
        <dbReference type="EMBL" id="JAS55522.1"/>
    </source>
</evidence>
<comment type="similarity">
    <text evidence="2">Belongs to the UQCRB/QCR7 family.</text>
</comment>
<evidence type="ECO:0000256" key="8">
    <source>
        <dbReference type="ARBA" id="ARBA00023128"/>
    </source>
</evidence>
<proteinExistence type="inferred from homology"/>
<keyword evidence="4" id="KW-0813">Transport</keyword>
<dbReference type="PANTHER" id="PTHR12022">
    <property type="entry name" value="UBIQUINOL-CYTOCHROME C REDUCTASE COMPLEX 14 KD PROTEIN"/>
    <property type="match status" value="1"/>
</dbReference>
<dbReference type="Gene3D" id="1.10.1090.10">
    <property type="entry name" value="Cytochrome b-c1 complex subunit 7"/>
    <property type="match status" value="1"/>
</dbReference>
<evidence type="ECO:0000256" key="12">
    <source>
        <dbReference type="ARBA" id="ARBA00032927"/>
    </source>
</evidence>
<dbReference type="AlphaFoldDB" id="A0A1B6FZB9"/>
<evidence type="ECO:0000256" key="1">
    <source>
        <dbReference type="ARBA" id="ARBA00004443"/>
    </source>
</evidence>
<feature type="non-terminal residue" evidence="15">
    <location>
        <position position="1"/>
    </location>
</feature>
<gene>
    <name evidence="15" type="ORF">g.689</name>
</gene>
<evidence type="ECO:0000256" key="6">
    <source>
        <dbReference type="ARBA" id="ARBA00022792"/>
    </source>
</evidence>
<name>A0A1B6FZB9_9HEMI</name>
<dbReference type="EMBL" id="GECZ01014247">
    <property type="protein sequence ID" value="JAS55522.1"/>
    <property type="molecule type" value="Transcribed_RNA"/>
</dbReference>
<dbReference type="FunFam" id="1.10.1090.10:FF:000001">
    <property type="entry name" value="Cytochrome b-c1 complex subunit 7"/>
    <property type="match status" value="1"/>
</dbReference>
<protein>
    <recommendedName>
        <fullName evidence="3">Cytochrome b-c1 complex subunit 7</fullName>
    </recommendedName>
    <alternativeName>
        <fullName evidence="11">Complex III subunit 7</fullName>
    </alternativeName>
    <alternativeName>
        <fullName evidence="10">Complex III subunit VII</fullName>
    </alternativeName>
    <alternativeName>
        <fullName evidence="12">Ubiquinol-cytochrome c reductase complex 14 kDa protein</fullName>
    </alternativeName>
</protein>
<dbReference type="GO" id="GO:0005743">
    <property type="term" value="C:mitochondrial inner membrane"/>
    <property type="evidence" value="ECO:0007669"/>
    <property type="project" value="UniProtKB-SubCell"/>
</dbReference>
<dbReference type="InterPro" id="IPR003197">
    <property type="entry name" value="QCR7"/>
</dbReference>
<keyword evidence="7" id="KW-0249">Electron transport</keyword>
<keyword evidence="8" id="KW-0496">Mitochondrion</keyword>
<evidence type="ECO:0000256" key="13">
    <source>
        <dbReference type="ARBA" id="ARBA00038521"/>
    </source>
</evidence>
<keyword evidence="6" id="KW-0999">Mitochondrion inner membrane</keyword>
<dbReference type="PIRSF" id="PIRSF000022">
    <property type="entry name" value="Bc1_14K"/>
    <property type="match status" value="1"/>
</dbReference>